<dbReference type="InterPro" id="IPR001478">
    <property type="entry name" value="PDZ"/>
</dbReference>
<dbReference type="Gene3D" id="2.30.42.10">
    <property type="match status" value="1"/>
</dbReference>
<reference evidence="4 5" key="1">
    <citation type="submission" date="2024-10" db="EMBL/GenBank/DDBJ databases">
        <title>Updated reference genomes for cyclostephanoid diatoms.</title>
        <authorList>
            <person name="Roberts W.R."/>
            <person name="Alverson A.J."/>
        </authorList>
    </citation>
    <scope>NUCLEOTIDE SEQUENCE [LARGE SCALE GENOMIC DNA]</scope>
    <source>
        <strain evidence="4 5">AJA276-08</strain>
    </source>
</reference>
<feature type="region of interest" description="Disordered" evidence="1">
    <location>
        <begin position="49"/>
        <end position="80"/>
    </location>
</feature>
<evidence type="ECO:0000259" key="3">
    <source>
        <dbReference type="PROSITE" id="PS50106"/>
    </source>
</evidence>
<dbReference type="AlphaFoldDB" id="A0ABD3NPD0"/>
<evidence type="ECO:0000256" key="1">
    <source>
        <dbReference type="SAM" id="MobiDB-lite"/>
    </source>
</evidence>
<dbReference type="PROSITE" id="PS50106">
    <property type="entry name" value="PDZ"/>
    <property type="match status" value="1"/>
</dbReference>
<protein>
    <recommendedName>
        <fullName evidence="3">PDZ domain-containing protein</fullName>
    </recommendedName>
</protein>
<keyword evidence="2" id="KW-0812">Transmembrane</keyword>
<dbReference type="PANTHER" id="PTHR38909">
    <property type="entry name" value="G PROTEIN GAMMA DOMAIN-CONTAINING PROTEIN"/>
    <property type="match status" value="1"/>
</dbReference>
<name>A0ABD3NPD0_9STRA</name>
<evidence type="ECO:0000313" key="4">
    <source>
        <dbReference type="EMBL" id="KAL3776996.1"/>
    </source>
</evidence>
<dbReference type="SUPFAM" id="SSF50156">
    <property type="entry name" value="PDZ domain-like"/>
    <property type="match status" value="1"/>
</dbReference>
<feature type="region of interest" description="Disordered" evidence="1">
    <location>
        <begin position="211"/>
        <end position="241"/>
    </location>
</feature>
<keyword evidence="2" id="KW-1133">Transmembrane helix</keyword>
<dbReference type="EMBL" id="JALLAZ020001320">
    <property type="protein sequence ID" value="KAL3776996.1"/>
    <property type="molecule type" value="Genomic_DNA"/>
</dbReference>
<sequence>MTLFGITEIESESGWAEITSDFFGGVYLQLYSGTLSDVDVDVSMTDWAPTSAGTTNGGRGRRRGLSDGGDGTGERSLQSEEDAAVIVTYDQKTRYIANDPNWEPDDDFFFVPLSAVTRRDEYVGMLKSLSGYTDLTEVSEISVSSSDVNGGNGGDGSGGDGFWTTGAIVGIAIGGAAVLFAAIIAGVVRYNRGLYDDDVDDNDRPPEVLEYHHASQQDSSRTWTAPNSLGGGDRSSSLPSSVNEFSYENQTVGTMDYDYAAAYGGIGGGADHSLSDAGGTIGSRTRQTGADGMEEDMPTMVPPGSGNTVFSEDPTFDQVYEDVREIILDVYAPAGKLGVVIDTPNDGAPMIHAVKDTSPIFDRVRVGDKLVAVDDEDVRAMTAMKVSKLISKKGNQASRKLTIIRQERKA</sequence>
<proteinExistence type="predicted"/>
<accession>A0ABD3NPD0</accession>
<evidence type="ECO:0000313" key="5">
    <source>
        <dbReference type="Proteomes" id="UP001530315"/>
    </source>
</evidence>
<feature type="transmembrane region" description="Helical" evidence="2">
    <location>
        <begin position="162"/>
        <end position="188"/>
    </location>
</feature>
<evidence type="ECO:0000256" key="2">
    <source>
        <dbReference type="SAM" id="Phobius"/>
    </source>
</evidence>
<dbReference type="Proteomes" id="UP001530315">
    <property type="component" value="Unassembled WGS sequence"/>
</dbReference>
<dbReference type="SMART" id="SM00228">
    <property type="entry name" value="PDZ"/>
    <property type="match status" value="1"/>
</dbReference>
<organism evidence="4 5">
    <name type="scientific">Stephanodiscus triporus</name>
    <dbReference type="NCBI Taxonomy" id="2934178"/>
    <lineage>
        <taxon>Eukaryota</taxon>
        <taxon>Sar</taxon>
        <taxon>Stramenopiles</taxon>
        <taxon>Ochrophyta</taxon>
        <taxon>Bacillariophyta</taxon>
        <taxon>Coscinodiscophyceae</taxon>
        <taxon>Thalassiosirophycidae</taxon>
        <taxon>Stephanodiscales</taxon>
        <taxon>Stephanodiscaceae</taxon>
        <taxon>Stephanodiscus</taxon>
    </lineage>
</organism>
<keyword evidence="5" id="KW-1185">Reference proteome</keyword>
<keyword evidence="2" id="KW-0472">Membrane</keyword>
<gene>
    <name evidence="4" type="ORF">ACHAW5_000188</name>
</gene>
<feature type="compositionally biased region" description="Polar residues" evidence="1">
    <location>
        <begin position="216"/>
        <end position="227"/>
    </location>
</feature>
<dbReference type="PANTHER" id="PTHR38909:SF1">
    <property type="entry name" value="G PROTEIN GAMMA DOMAIN-CONTAINING PROTEIN"/>
    <property type="match status" value="1"/>
</dbReference>
<dbReference type="InterPro" id="IPR036034">
    <property type="entry name" value="PDZ_sf"/>
</dbReference>
<feature type="domain" description="PDZ" evidence="3">
    <location>
        <begin position="325"/>
        <end position="405"/>
    </location>
</feature>
<comment type="caution">
    <text evidence="4">The sequence shown here is derived from an EMBL/GenBank/DDBJ whole genome shotgun (WGS) entry which is preliminary data.</text>
</comment>